<evidence type="ECO:0000313" key="2">
    <source>
        <dbReference type="Proteomes" id="UP000298663"/>
    </source>
</evidence>
<dbReference type="Proteomes" id="UP000298663">
    <property type="component" value="Unassembled WGS sequence"/>
</dbReference>
<name>A0A4U5P035_STECR</name>
<sequence>MPIVGKTVESLLELADLFQCKMVLRFGEEFLRNAPEWQVSLSKKLLLADRFKLHALLLETANKMPVKELKMMRFPSGTPPLVVALMAQKFCLKP</sequence>
<dbReference type="EMBL" id="AZBU02000003">
    <property type="protein sequence ID" value="TKR89041.1"/>
    <property type="molecule type" value="Genomic_DNA"/>
</dbReference>
<keyword evidence="2" id="KW-1185">Reference proteome</keyword>
<organism evidence="1 2">
    <name type="scientific">Steinernema carpocapsae</name>
    <name type="common">Entomopathogenic nematode</name>
    <dbReference type="NCBI Taxonomy" id="34508"/>
    <lineage>
        <taxon>Eukaryota</taxon>
        <taxon>Metazoa</taxon>
        <taxon>Ecdysozoa</taxon>
        <taxon>Nematoda</taxon>
        <taxon>Chromadorea</taxon>
        <taxon>Rhabditida</taxon>
        <taxon>Tylenchina</taxon>
        <taxon>Panagrolaimomorpha</taxon>
        <taxon>Strongyloidoidea</taxon>
        <taxon>Steinernematidae</taxon>
        <taxon>Steinernema</taxon>
    </lineage>
</organism>
<evidence type="ECO:0008006" key="3">
    <source>
        <dbReference type="Google" id="ProtNLM"/>
    </source>
</evidence>
<dbReference type="AlphaFoldDB" id="A0A4U5P035"/>
<reference evidence="1 2" key="1">
    <citation type="journal article" date="2015" name="Genome Biol.">
        <title>Comparative genomics of Steinernema reveals deeply conserved gene regulatory networks.</title>
        <authorList>
            <person name="Dillman A.R."/>
            <person name="Macchietto M."/>
            <person name="Porter C.F."/>
            <person name="Rogers A."/>
            <person name="Williams B."/>
            <person name="Antoshechkin I."/>
            <person name="Lee M.M."/>
            <person name="Goodwin Z."/>
            <person name="Lu X."/>
            <person name="Lewis E.E."/>
            <person name="Goodrich-Blair H."/>
            <person name="Stock S.P."/>
            <person name="Adams B.J."/>
            <person name="Sternberg P.W."/>
            <person name="Mortazavi A."/>
        </authorList>
    </citation>
    <scope>NUCLEOTIDE SEQUENCE [LARGE SCALE GENOMIC DNA]</scope>
    <source>
        <strain evidence="1 2">ALL</strain>
    </source>
</reference>
<evidence type="ECO:0000313" key="1">
    <source>
        <dbReference type="EMBL" id="TKR89041.1"/>
    </source>
</evidence>
<comment type="caution">
    <text evidence="1">The sequence shown here is derived from an EMBL/GenBank/DDBJ whole genome shotgun (WGS) entry which is preliminary data.</text>
</comment>
<accession>A0A4U5P035</accession>
<reference evidence="1 2" key="2">
    <citation type="journal article" date="2019" name="G3 (Bethesda)">
        <title>Hybrid Assembly of the Genome of the Entomopathogenic Nematode Steinernema carpocapsae Identifies the X-Chromosome.</title>
        <authorList>
            <person name="Serra L."/>
            <person name="Macchietto M."/>
            <person name="Macias-Munoz A."/>
            <person name="McGill C.J."/>
            <person name="Rodriguez I.M."/>
            <person name="Rodriguez B."/>
            <person name="Murad R."/>
            <person name="Mortazavi A."/>
        </authorList>
    </citation>
    <scope>NUCLEOTIDE SEQUENCE [LARGE SCALE GENOMIC DNA]</scope>
    <source>
        <strain evidence="1 2">ALL</strain>
    </source>
</reference>
<dbReference type="OrthoDB" id="5877372at2759"/>
<protein>
    <recommendedName>
        <fullName evidence="3">BTB domain-containing protein</fullName>
    </recommendedName>
</protein>
<proteinExistence type="predicted"/>
<gene>
    <name evidence="1" type="ORF">L596_013201</name>
</gene>